<evidence type="ECO:0000256" key="5">
    <source>
        <dbReference type="ARBA" id="ARBA00023049"/>
    </source>
</evidence>
<evidence type="ECO:0000256" key="7">
    <source>
        <dbReference type="SAM" id="Phobius"/>
    </source>
</evidence>
<keyword evidence="3 6" id="KW-0378">Hydrolase</keyword>
<dbReference type="CDD" id="cd07332">
    <property type="entry name" value="M48C_Oma1_like"/>
    <property type="match status" value="1"/>
</dbReference>
<keyword evidence="7" id="KW-0472">Membrane</keyword>
<keyword evidence="4 6" id="KW-0862">Zinc</keyword>
<feature type="domain" description="Peptidase M48" evidence="8">
    <location>
        <begin position="175"/>
        <end position="350"/>
    </location>
</feature>
<dbReference type="InterPro" id="IPR055518">
    <property type="entry name" value="DUF7092"/>
</dbReference>
<proteinExistence type="inferred from homology"/>
<keyword evidence="2" id="KW-0479">Metal-binding</keyword>
<accession>A0ABY9K708</accession>
<evidence type="ECO:0000313" key="10">
    <source>
        <dbReference type="EMBL" id="WLS04363.1"/>
    </source>
</evidence>
<comment type="similarity">
    <text evidence="6">Belongs to the peptidase M48 family.</text>
</comment>
<dbReference type="Gene3D" id="3.30.2010.10">
    <property type="entry name" value="Metalloproteases ('zincins'), catalytic domain"/>
    <property type="match status" value="1"/>
</dbReference>
<protein>
    <submittedName>
        <fullName evidence="10">M48 family metallopeptidase</fullName>
    </submittedName>
</protein>
<evidence type="ECO:0000256" key="4">
    <source>
        <dbReference type="ARBA" id="ARBA00022833"/>
    </source>
</evidence>
<dbReference type="RefSeq" id="WP_306160340.1">
    <property type="nucleotide sequence ID" value="NZ_CP132314.1"/>
</dbReference>
<evidence type="ECO:0000256" key="2">
    <source>
        <dbReference type="ARBA" id="ARBA00022723"/>
    </source>
</evidence>
<keyword evidence="1 6" id="KW-0645">Protease</keyword>
<dbReference type="InterPro" id="IPR001915">
    <property type="entry name" value="Peptidase_M48"/>
</dbReference>
<feature type="transmembrane region" description="Helical" evidence="7">
    <location>
        <begin position="110"/>
        <end position="130"/>
    </location>
</feature>
<comment type="cofactor">
    <cofactor evidence="6">
        <name>Zn(2+)</name>
        <dbReference type="ChEBI" id="CHEBI:29105"/>
    </cofactor>
    <text evidence="6">Binds 1 zinc ion per subunit.</text>
</comment>
<keyword evidence="5 6" id="KW-0482">Metalloprotease</keyword>
<evidence type="ECO:0000259" key="9">
    <source>
        <dbReference type="Pfam" id="PF23368"/>
    </source>
</evidence>
<gene>
    <name evidence="10" type="ORF">Q9315_07050</name>
</gene>
<keyword evidence="7" id="KW-0812">Transmembrane</keyword>
<sequence>MASETVANAGGAAIAKGDWHPAGSSRSVEALLIEGAGEVVARPAAGGKALAGAGLSWLDISSRVGSIPRRVTFPDGSVFETWDNDGIDRYLAARGKGGAGFVHWLEQFRLRLVVIVFVAFALGGVIYRWGVPALVEVAILTTPPIVPQLMGQGTLATLDKTTFSGTKLPEARRKEIIDGFARIAAQSPRGAKAYNLNFRDGGIIGPNAFALPDGTLVITDQLVELAGSDTEMLVGVLAHEIGHVELEHSLRQFYRAAGMTGLIMLIAGDVGSAMEDVLVQGGGLLALSYSRAAEAEADRRSVELMAKAGYDPTAIARFFGVLEDKLGDRSDTSILSTHPGTPERRKDITDYARIISGQSDPDLQ</sequence>
<dbReference type="EMBL" id="CP132314">
    <property type="protein sequence ID" value="WLS04363.1"/>
    <property type="molecule type" value="Genomic_DNA"/>
</dbReference>
<reference evidence="10 11" key="1">
    <citation type="submission" date="2023-08" db="EMBL/GenBank/DDBJ databases">
        <title>Pathogen: clinical or host-associated sample.</title>
        <authorList>
            <person name="Hergert J."/>
            <person name="Casey R."/>
            <person name="Wagner J."/>
            <person name="Young E.L."/>
            <person name="Oakeson K.F."/>
        </authorList>
    </citation>
    <scope>NUCLEOTIDE SEQUENCE [LARGE SCALE GENOMIC DNA]</scope>
    <source>
        <strain evidence="10 11">UPHL-collab-2</strain>
    </source>
</reference>
<evidence type="ECO:0000259" key="8">
    <source>
        <dbReference type="Pfam" id="PF01435"/>
    </source>
</evidence>
<evidence type="ECO:0000313" key="11">
    <source>
        <dbReference type="Proteomes" id="UP001225788"/>
    </source>
</evidence>
<evidence type="ECO:0000256" key="3">
    <source>
        <dbReference type="ARBA" id="ARBA00022801"/>
    </source>
</evidence>
<dbReference type="InterPro" id="IPR051156">
    <property type="entry name" value="Mito/Outer_Membr_Metalloprot"/>
</dbReference>
<dbReference type="Pfam" id="PF01435">
    <property type="entry name" value="Peptidase_M48"/>
    <property type="match status" value="1"/>
</dbReference>
<dbReference type="PANTHER" id="PTHR22726">
    <property type="entry name" value="METALLOENDOPEPTIDASE OMA1"/>
    <property type="match status" value="1"/>
</dbReference>
<evidence type="ECO:0000256" key="6">
    <source>
        <dbReference type="RuleBase" id="RU003983"/>
    </source>
</evidence>
<feature type="domain" description="DUF7092" evidence="9">
    <location>
        <begin position="16"/>
        <end position="94"/>
    </location>
</feature>
<name>A0ABY9K708_9HYPH</name>
<keyword evidence="7" id="KW-1133">Transmembrane helix</keyword>
<dbReference type="Proteomes" id="UP001225788">
    <property type="component" value="Chromosome"/>
</dbReference>
<keyword evidence="11" id="KW-1185">Reference proteome</keyword>
<evidence type="ECO:0000256" key="1">
    <source>
        <dbReference type="ARBA" id="ARBA00022670"/>
    </source>
</evidence>
<dbReference type="Pfam" id="PF23368">
    <property type="entry name" value="DUF7092"/>
    <property type="match status" value="1"/>
</dbReference>
<dbReference type="PANTHER" id="PTHR22726:SF1">
    <property type="entry name" value="METALLOENDOPEPTIDASE OMA1, MITOCHONDRIAL"/>
    <property type="match status" value="1"/>
</dbReference>
<organism evidence="10 11">
    <name type="scientific">Shinella oryzae</name>
    <dbReference type="NCBI Taxonomy" id="2871820"/>
    <lineage>
        <taxon>Bacteria</taxon>
        <taxon>Pseudomonadati</taxon>
        <taxon>Pseudomonadota</taxon>
        <taxon>Alphaproteobacteria</taxon>
        <taxon>Hyphomicrobiales</taxon>
        <taxon>Rhizobiaceae</taxon>
        <taxon>Shinella</taxon>
    </lineage>
</organism>